<reference evidence="1" key="1">
    <citation type="submission" date="2020-05" db="EMBL/GenBank/DDBJ databases">
        <authorList>
            <person name="Chiriac C."/>
            <person name="Salcher M."/>
            <person name="Ghai R."/>
            <person name="Kavagutti S V."/>
        </authorList>
    </citation>
    <scope>NUCLEOTIDE SEQUENCE</scope>
</reference>
<accession>A0A6J5RSS7</accession>
<protein>
    <submittedName>
        <fullName evidence="1">Terminase-like family</fullName>
    </submittedName>
</protein>
<gene>
    <name evidence="1" type="ORF">UFOVP1323_10</name>
</gene>
<organism evidence="1">
    <name type="scientific">uncultured Caudovirales phage</name>
    <dbReference type="NCBI Taxonomy" id="2100421"/>
    <lineage>
        <taxon>Viruses</taxon>
        <taxon>Duplodnaviria</taxon>
        <taxon>Heunggongvirae</taxon>
        <taxon>Uroviricota</taxon>
        <taxon>Caudoviricetes</taxon>
        <taxon>Peduoviridae</taxon>
        <taxon>Maltschvirus</taxon>
        <taxon>Maltschvirus maltsch</taxon>
    </lineage>
</organism>
<sequence length="505" mass="57266">MPDFRLIKGSAQESYYHSRNQIQLMGGGFGNGKTALICSKVLKLAIEYPGSRGVFARSTKPKLEDTVKPEFFKWCPSDWIAKMPTEKHNDVVLKNGSSIHFRHVRQEGKGRGENASNLLSATYDYAAVDQIDDPAFTHKDLLDLMGRLRGTTKYTGTDSTMPTVGPQWLMITCNPTRNWVFRELVNPLHIFRKTGIVTSKLIYAKDLKKPLVDLFEASTYTNKHNTGENYIRLLESAYKGSMASRFLEGKWGAYEGLVYPEYDATVNRINAKELSEYIRGIINTGKFGIIEGYDHGIVVPSCYMLAIVDEYDNTFVVDGFYEVGLKIAEAADKIKEIRAKWNIIPSDPIYADPAIFRKTNTSKDIVGETVAEMYASEAIIMQRGNNNIEAGVAKIASHLAMQKMHYNPVLAVWGAPHLFFSTDLEFLDNEIGDYYWNRNIAGDNVDKPRDTNDHAMDTLKYMFSRRPRIGMPLVKVIKQVDKRVLHNWNEIVEQSGSRVLPRHLH</sequence>
<proteinExistence type="predicted"/>
<dbReference type="EMBL" id="LR797264">
    <property type="protein sequence ID" value="CAB4197216.1"/>
    <property type="molecule type" value="Genomic_DNA"/>
</dbReference>
<dbReference type="Gene3D" id="3.40.50.300">
    <property type="entry name" value="P-loop containing nucleotide triphosphate hydrolases"/>
    <property type="match status" value="1"/>
</dbReference>
<name>A0A6J5RSS7_9CAUD</name>
<dbReference type="Pfam" id="PF03237">
    <property type="entry name" value="Terminase_6N"/>
    <property type="match status" value="1"/>
</dbReference>
<dbReference type="Gene3D" id="3.30.420.280">
    <property type="match status" value="1"/>
</dbReference>
<evidence type="ECO:0000313" key="1">
    <source>
        <dbReference type="EMBL" id="CAB4197216.1"/>
    </source>
</evidence>
<dbReference type="InterPro" id="IPR027417">
    <property type="entry name" value="P-loop_NTPase"/>
</dbReference>